<dbReference type="RefSeq" id="WP_146959168.1">
    <property type="nucleotide sequence ID" value="NZ_CP042467.1"/>
</dbReference>
<feature type="region of interest" description="Disordered" evidence="1">
    <location>
        <begin position="144"/>
        <end position="165"/>
    </location>
</feature>
<keyword evidence="3" id="KW-1185">Reference proteome</keyword>
<dbReference type="OrthoDB" id="5491608at2"/>
<sequence length="359" mass="40209">MMSFSSPDHRLDSEYFNSPGGFAWWYTDLVNESGDGAVIIWSWGLPFLPGYANAERSGKAELPSSRPSISVAIYSKGKPAFYLLQEFTAQDASWDQDGQWQFGRSTFTTKVVDGVRTLHGSLDLDIPGTNERLQGEYRLTAPARKELGTESRDPTHDWSPLSGPAQASLQATIGDEEVRIDGRGYFDRNGGTRALHRLGIKDWLWGRVPLADRERIYYVLWGESGQIESHGLDILEDGSTITYPLEATVHRAKWSYTGVSYPTGLSLSSGGKPWLEVKHHHTVDEGPFYLRWIVSAETEDQRAKGIGEFVVPDNIDQDLMRPLVRMRVHDLKGPNSMWLPLFAGPAKGRVKRLVRSLVS</sequence>
<dbReference type="Proteomes" id="UP000321595">
    <property type="component" value="Chromosome"/>
</dbReference>
<accession>A0A5B8XTV8</accession>
<evidence type="ECO:0008006" key="4">
    <source>
        <dbReference type="Google" id="ProtNLM"/>
    </source>
</evidence>
<dbReference type="SUPFAM" id="SSF159245">
    <property type="entry name" value="AttH-like"/>
    <property type="match status" value="1"/>
</dbReference>
<evidence type="ECO:0000256" key="1">
    <source>
        <dbReference type="SAM" id="MobiDB-lite"/>
    </source>
</evidence>
<evidence type="ECO:0000313" key="2">
    <source>
        <dbReference type="EMBL" id="QED27483.1"/>
    </source>
</evidence>
<reference evidence="2 3" key="1">
    <citation type="submission" date="2019-08" db="EMBL/GenBank/DDBJ databases">
        <authorList>
            <person name="Liang Q."/>
        </authorList>
    </citation>
    <scope>NUCLEOTIDE SEQUENCE [LARGE SCALE GENOMIC DNA]</scope>
    <source>
        <strain evidence="2 3">V1718</strain>
    </source>
</reference>
<feature type="compositionally biased region" description="Basic and acidic residues" evidence="1">
    <location>
        <begin position="144"/>
        <end position="156"/>
    </location>
</feature>
<dbReference type="CDD" id="cd21471">
    <property type="entry name" value="CrtC-like"/>
    <property type="match status" value="1"/>
</dbReference>
<protein>
    <recommendedName>
        <fullName evidence="4">Hydroxyneurosporene synthase</fullName>
    </recommendedName>
</protein>
<dbReference type="KEGG" id="bbae:FRD01_09570"/>
<dbReference type="EMBL" id="CP042467">
    <property type="protein sequence ID" value="QED27483.1"/>
    <property type="molecule type" value="Genomic_DNA"/>
</dbReference>
<organism evidence="2 3">
    <name type="scientific">Microvenator marinus</name>
    <dbReference type="NCBI Taxonomy" id="2600177"/>
    <lineage>
        <taxon>Bacteria</taxon>
        <taxon>Deltaproteobacteria</taxon>
        <taxon>Bradymonadales</taxon>
        <taxon>Microvenatoraceae</taxon>
        <taxon>Microvenator</taxon>
    </lineage>
</organism>
<evidence type="ECO:0000313" key="3">
    <source>
        <dbReference type="Proteomes" id="UP000321595"/>
    </source>
</evidence>
<name>A0A5B8XTV8_9DELT</name>
<gene>
    <name evidence="2" type="ORF">FRD01_09570</name>
</gene>
<dbReference type="AlphaFoldDB" id="A0A5B8XTV8"/>
<proteinExistence type="predicted"/>